<evidence type="ECO:0000313" key="1">
    <source>
        <dbReference type="EMBL" id="MCS4278354.1"/>
    </source>
</evidence>
<gene>
    <name evidence="1" type="ORF">M2412_000315</name>
</gene>
<dbReference type="AlphaFoldDB" id="A0AAW5PEC0"/>
<dbReference type="RefSeq" id="WP_259259656.1">
    <property type="nucleotide sequence ID" value="NZ_JANUEK010000001.1"/>
</dbReference>
<reference evidence="1" key="1">
    <citation type="submission" date="2022-08" db="EMBL/GenBank/DDBJ databases">
        <title>Genomic analyses of the natural microbiome of Caenorhabditis elegans.</title>
        <authorList>
            <person name="Samuel B."/>
        </authorList>
    </citation>
    <scope>NUCLEOTIDE SEQUENCE</scope>
    <source>
        <strain evidence="1">BIGb0277</strain>
    </source>
</reference>
<accession>A0AAW5PEC0</accession>
<name>A0AAW5PEC0_9GAMM</name>
<sequence length="90" mass="9650">MIRIEVSTLERAEAAGTADIKKAPASTARDAASEEWLGTTLSHLFVAAAGFVNNWFDGRPVKTACCICAKTRYGSPDGSWTPISKQFAKT</sequence>
<organism evidence="1 2">
    <name type="scientific">Stenotrophomonas rhizophila</name>
    <dbReference type="NCBI Taxonomy" id="216778"/>
    <lineage>
        <taxon>Bacteria</taxon>
        <taxon>Pseudomonadati</taxon>
        <taxon>Pseudomonadota</taxon>
        <taxon>Gammaproteobacteria</taxon>
        <taxon>Lysobacterales</taxon>
        <taxon>Lysobacteraceae</taxon>
        <taxon>Stenotrophomonas</taxon>
    </lineage>
</organism>
<dbReference type="Proteomes" id="UP001320691">
    <property type="component" value="Unassembled WGS sequence"/>
</dbReference>
<dbReference type="EMBL" id="JANUEK010000001">
    <property type="protein sequence ID" value="MCS4278354.1"/>
    <property type="molecule type" value="Genomic_DNA"/>
</dbReference>
<protein>
    <submittedName>
        <fullName evidence="1">Uncharacterized protein</fullName>
    </submittedName>
</protein>
<proteinExistence type="predicted"/>
<comment type="caution">
    <text evidence="1">The sequence shown here is derived from an EMBL/GenBank/DDBJ whole genome shotgun (WGS) entry which is preliminary data.</text>
</comment>
<evidence type="ECO:0000313" key="2">
    <source>
        <dbReference type="Proteomes" id="UP001320691"/>
    </source>
</evidence>